<dbReference type="EC" id="5.1.3.31" evidence="2"/>
<gene>
    <name evidence="2" type="ORF">F4553_001080</name>
</gene>
<keyword evidence="2" id="KW-0413">Isomerase</keyword>
<dbReference type="EMBL" id="JACHMN010000001">
    <property type="protein sequence ID" value="MBB5867701.1"/>
    <property type="molecule type" value="Genomic_DNA"/>
</dbReference>
<sequence length="296" mass="31527">MFALGVNPWVWTSPITDEALAGLVPRIAGWGFDCVELPVEQLGDWSPETTRDLLDRHGLTAATICAVTPPGRELVCTDAATVAQTQDYARALIDAAVAVGAPSVCGPLYASVGRVWRMSVEDRAACYRELRAALEPLAEYAGERGISIGIEALNRYETSVVNTVEQTLEAIDPLPGNVGIMLDSYHMNIEEADPYAAVTLAGPRLVHVQVSGSHRGAPGQDHIDWTRWLGELIGTGYTGGVCIESFTGDNEAIAVAAAIWRPLAPSQDLLATDGLAHLRKVLAELAGDRSADADRG</sequence>
<evidence type="ECO:0000259" key="1">
    <source>
        <dbReference type="Pfam" id="PF01261"/>
    </source>
</evidence>
<comment type="caution">
    <text evidence="2">The sequence shown here is derived from an EMBL/GenBank/DDBJ whole genome shotgun (WGS) entry which is preliminary data.</text>
</comment>
<dbReference type="InterPro" id="IPR050312">
    <property type="entry name" value="IolE/XylAMocC-like"/>
</dbReference>
<dbReference type="EC" id="5.1.3.30" evidence="2"/>
<organism evidence="2 3">
    <name type="scientific">Allocatelliglobosispora scoriae</name>
    <dbReference type="NCBI Taxonomy" id="643052"/>
    <lineage>
        <taxon>Bacteria</taxon>
        <taxon>Bacillati</taxon>
        <taxon>Actinomycetota</taxon>
        <taxon>Actinomycetes</taxon>
        <taxon>Micromonosporales</taxon>
        <taxon>Micromonosporaceae</taxon>
        <taxon>Allocatelliglobosispora</taxon>
    </lineage>
</organism>
<accession>A0A841BLG1</accession>
<dbReference type="PANTHER" id="PTHR12110">
    <property type="entry name" value="HYDROXYPYRUVATE ISOMERASE"/>
    <property type="match status" value="1"/>
</dbReference>
<evidence type="ECO:0000313" key="3">
    <source>
        <dbReference type="Proteomes" id="UP000587527"/>
    </source>
</evidence>
<dbReference type="InterPro" id="IPR013022">
    <property type="entry name" value="Xyl_isomerase-like_TIM-brl"/>
</dbReference>
<dbReference type="GO" id="GO:0016853">
    <property type="term" value="F:isomerase activity"/>
    <property type="evidence" value="ECO:0007669"/>
    <property type="project" value="UniProtKB-KW"/>
</dbReference>
<keyword evidence="3" id="KW-1185">Reference proteome</keyword>
<proteinExistence type="predicted"/>
<dbReference type="AlphaFoldDB" id="A0A841BLG1"/>
<dbReference type="Pfam" id="PF01261">
    <property type="entry name" value="AP_endonuc_2"/>
    <property type="match status" value="1"/>
</dbReference>
<evidence type="ECO:0000313" key="2">
    <source>
        <dbReference type="EMBL" id="MBB5867701.1"/>
    </source>
</evidence>
<dbReference type="InterPro" id="IPR036237">
    <property type="entry name" value="Xyl_isomerase-like_sf"/>
</dbReference>
<dbReference type="RefSeq" id="WP_184832758.1">
    <property type="nucleotide sequence ID" value="NZ_JACHMN010000001.1"/>
</dbReference>
<feature type="domain" description="Xylose isomerase-like TIM barrel" evidence="1">
    <location>
        <begin position="27"/>
        <end position="256"/>
    </location>
</feature>
<name>A0A841BLG1_9ACTN</name>
<dbReference type="SUPFAM" id="SSF51658">
    <property type="entry name" value="Xylose isomerase-like"/>
    <property type="match status" value="1"/>
</dbReference>
<dbReference type="PANTHER" id="PTHR12110:SF41">
    <property type="entry name" value="INOSOSE DEHYDRATASE"/>
    <property type="match status" value="1"/>
</dbReference>
<dbReference type="Gene3D" id="3.20.20.150">
    <property type="entry name" value="Divalent-metal-dependent TIM barrel enzymes"/>
    <property type="match status" value="1"/>
</dbReference>
<reference evidence="2 3" key="1">
    <citation type="submission" date="2020-08" db="EMBL/GenBank/DDBJ databases">
        <title>Sequencing the genomes of 1000 actinobacteria strains.</title>
        <authorList>
            <person name="Klenk H.-P."/>
        </authorList>
    </citation>
    <scope>NUCLEOTIDE SEQUENCE [LARGE SCALE GENOMIC DNA]</scope>
    <source>
        <strain evidence="2 3">DSM 45362</strain>
    </source>
</reference>
<dbReference type="Proteomes" id="UP000587527">
    <property type="component" value="Unassembled WGS sequence"/>
</dbReference>
<protein>
    <submittedName>
        <fullName evidence="2">D-psicose/D-tagatose/L-ribulose 3-epimerase</fullName>
        <ecNumber evidence="2">5.1.3.30</ecNumber>
        <ecNumber evidence="2">5.1.3.31</ecNumber>
    </submittedName>
</protein>